<dbReference type="PANTHER" id="PTHR11461">
    <property type="entry name" value="SERINE PROTEASE INHIBITOR, SERPIN"/>
    <property type="match status" value="1"/>
</dbReference>
<comment type="caution">
    <text evidence="2">The sequence shown here is derived from an EMBL/GenBank/DDBJ whole genome shotgun (WGS) entry which is preliminary data.</text>
</comment>
<keyword evidence="2" id="KW-0645">Protease</keyword>
<dbReference type="Gene3D" id="2.10.310.10">
    <property type="entry name" value="Serpins superfamily"/>
    <property type="match status" value="1"/>
</dbReference>
<dbReference type="PANTHER" id="PTHR11461:SF211">
    <property type="entry name" value="GH10112P-RELATED"/>
    <property type="match status" value="1"/>
</dbReference>
<reference evidence="2 3" key="1">
    <citation type="journal article" date="2018" name="Nat. Biotechnol.">
        <title>A standardized bacterial taxonomy based on genome phylogeny substantially revises the tree of life.</title>
        <authorList>
            <person name="Parks D.H."/>
            <person name="Chuvochina M."/>
            <person name="Waite D.W."/>
            <person name="Rinke C."/>
            <person name="Skarshewski A."/>
            <person name="Chaumeil P.A."/>
            <person name="Hugenholtz P."/>
        </authorList>
    </citation>
    <scope>NUCLEOTIDE SEQUENCE [LARGE SCALE GENOMIC DNA]</scope>
    <source>
        <strain evidence="2">UBA11728</strain>
    </source>
</reference>
<evidence type="ECO:0000313" key="2">
    <source>
        <dbReference type="EMBL" id="HCL01538.1"/>
    </source>
</evidence>
<dbReference type="InterPro" id="IPR036186">
    <property type="entry name" value="Serpin_sf"/>
</dbReference>
<organism evidence="2 3">
    <name type="scientific">Lachnoclostridium phytofermentans</name>
    <dbReference type="NCBI Taxonomy" id="66219"/>
    <lineage>
        <taxon>Bacteria</taxon>
        <taxon>Bacillati</taxon>
        <taxon>Bacillota</taxon>
        <taxon>Clostridia</taxon>
        <taxon>Lachnospirales</taxon>
        <taxon>Lachnospiraceae</taxon>
    </lineage>
</organism>
<dbReference type="InterPro" id="IPR023796">
    <property type="entry name" value="Serpin_dom"/>
</dbReference>
<dbReference type="GO" id="GO:0008233">
    <property type="term" value="F:peptidase activity"/>
    <property type="evidence" value="ECO:0007669"/>
    <property type="project" value="UniProtKB-KW"/>
</dbReference>
<evidence type="ECO:0000259" key="1">
    <source>
        <dbReference type="Pfam" id="PF00079"/>
    </source>
</evidence>
<dbReference type="GO" id="GO:0006508">
    <property type="term" value="P:proteolysis"/>
    <property type="evidence" value="ECO:0007669"/>
    <property type="project" value="UniProtKB-KW"/>
</dbReference>
<feature type="domain" description="Serpin" evidence="1">
    <location>
        <begin position="2"/>
        <end position="131"/>
    </location>
</feature>
<dbReference type="SUPFAM" id="SSF56574">
    <property type="entry name" value="Serpins"/>
    <property type="match status" value="1"/>
</dbReference>
<gene>
    <name evidence="2" type="ORF">DHW61_03840</name>
</gene>
<dbReference type="AlphaFoldDB" id="A0A3D2X5C0"/>
<dbReference type="EMBL" id="DPVV01000134">
    <property type="protein sequence ID" value="HCL01538.1"/>
    <property type="molecule type" value="Genomic_DNA"/>
</dbReference>
<evidence type="ECO:0000313" key="3">
    <source>
        <dbReference type="Proteomes" id="UP000262969"/>
    </source>
</evidence>
<dbReference type="GO" id="GO:0005615">
    <property type="term" value="C:extracellular space"/>
    <property type="evidence" value="ECO:0007669"/>
    <property type="project" value="InterPro"/>
</dbReference>
<dbReference type="InterPro" id="IPR042178">
    <property type="entry name" value="Serpin_sf_1"/>
</dbReference>
<dbReference type="InterPro" id="IPR000215">
    <property type="entry name" value="Serpin_fam"/>
</dbReference>
<dbReference type="Gene3D" id="3.30.497.10">
    <property type="entry name" value="Antithrombin, subunit I, domain 2"/>
    <property type="match status" value="1"/>
</dbReference>
<dbReference type="Proteomes" id="UP000262969">
    <property type="component" value="Unassembled WGS sequence"/>
</dbReference>
<dbReference type="GO" id="GO:0004867">
    <property type="term" value="F:serine-type endopeptidase inhibitor activity"/>
    <property type="evidence" value="ECO:0007669"/>
    <property type="project" value="InterPro"/>
</dbReference>
<protein>
    <submittedName>
        <fullName evidence="2">Serine protease</fullName>
    </submittedName>
</protein>
<name>A0A3D2X5C0_9FIRM</name>
<proteinExistence type="predicted"/>
<feature type="non-terminal residue" evidence="2">
    <location>
        <position position="1"/>
    </location>
</feature>
<accession>A0A3D2X5C0</accession>
<sequence length="133" mass="14526">SSLTGEHLLSIIENAKTVGVLAQLPKFKFDYTIKMNDDLKNLGLVTSFDENRADFSNLGSSPDGNIYIKEVLHKAFISVDELGTKAGAVTKVEMAVETAALGYTVKLDRPFVFAIVDNKTNLPIFIGTVMDIE</sequence>
<dbReference type="Pfam" id="PF00079">
    <property type="entry name" value="Serpin"/>
    <property type="match status" value="1"/>
</dbReference>
<dbReference type="InterPro" id="IPR023795">
    <property type="entry name" value="Serpin_CS"/>
</dbReference>
<dbReference type="PROSITE" id="PS00284">
    <property type="entry name" value="SERPIN"/>
    <property type="match status" value="1"/>
</dbReference>
<keyword evidence="2" id="KW-0378">Hydrolase</keyword>